<gene>
    <name evidence="2" type="ORF">C8N24_0237</name>
</gene>
<dbReference type="AlphaFoldDB" id="A0A660L850"/>
<feature type="transmembrane region" description="Helical" evidence="1">
    <location>
        <begin position="110"/>
        <end position="130"/>
    </location>
</feature>
<keyword evidence="1" id="KW-1133">Transmembrane helix</keyword>
<reference evidence="2 3" key="1">
    <citation type="submission" date="2018-10" db="EMBL/GenBank/DDBJ databases">
        <title>Genomic Encyclopedia of Archaeal and Bacterial Type Strains, Phase II (KMG-II): from individual species to whole genera.</title>
        <authorList>
            <person name="Goeker M."/>
        </authorList>
    </citation>
    <scope>NUCLEOTIDE SEQUENCE [LARGE SCALE GENOMIC DNA]</scope>
    <source>
        <strain evidence="2 3">DSM 14954</strain>
    </source>
</reference>
<proteinExistence type="predicted"/>
<dbReference type="RefSeq" id="WP_121247015.1">
    <property type="nucleotide sequence ID" value="NZ_RBIL01000001.1"/>
</dbReference>
<keyword evidence="1" id="KW-0472">Membrane</keyword>
<feature type="transmembrane region" description="Helical" evidence="1">
    <location>
        <begin position="229"/>
        <end position="251"/>
    </location>
</feature>
<feature type="transmembrane region" description="Helical" evidence="1">
    <location>
        <begin position="66"/>
        <end position="89"/>
    </location>
</feature>
<dbReference type="EMBL" id="RBIL01000001">
    <property type="protein sequence ID" value="RKQ90435.1"/>
    <property type="molecule type" value="Genomic_DNA"/>
</dbReference>
<dbReference type="Proteomes" id="UP000278962">
    <property type="component" value="Unassembled WGS sequence"/>
</dbReference>
<feature type="transmembrane region" description="Helical" evidence="1">
    <location>
        <begin position="178"/>
        <end position="196"/>
    </location>
</feature>
<feature type="transmembrane region" description="Helical" evidence="1">
    <location>
        <begin position="25"/>
        <end position="46"/>
    </location>
</feature>
<evidence type="ECO:0000256" key="1">
    <source>
        <dbReference type="SAM" id="Phobius"/>
    </source>
</evidence>
<dbReference type="GO" id="GO:0140359">
    <property type="term" value="F:ABC-type transporter activity"/>
    <property type="evidence" value="ECO:0007669"/>
    <property type="project" value="InterPro"/>
</dbReference>
<dbReference type="PANTHER" id="PTHR37305">
    <property type="entry name" value="INTEGRAL MEMBRANE PROTEIN-RELATED"/>
    <property type="match status" value="1"/>
</dbReference>
<feature type="transmembrane region" description="Helical" evidence="1">
    <location>
        <begin position="150"/>
        <end position="171"/>
    </location>
</feature>
<dbReference type="OrthoDB" id="3297477at2"/>
<dbReference type="PANTHER" id="PTHR37305:SF1">
    <property type="entry name" value="MEMBRANE PROTEIN"/>
    <property type="match status" value="1"/>
</dbReference>
<dbReference type="Pfam" id="PF12730">
    <property type="entry name" value="ABC2_membrane_4"/>
    <property type="match status" value="1"/>
</dbReference>
<evidence type="ECO:0000313" key="3">
    <source>
        <dbReference type="Proteomes" id="UP000278962"/>
    </source>
</evidence>
<comment type="caution">
    <text evidence="2">The sequence shown here is derived from an EMBL/GenBank/DDBJ whole genome shotgun (WGS) entry which is preliminary data.</text>
</comment>
<keyword evidence="3" id="KW-1185">Reference proteome</keyword>
<accession>A0A660L850</accession>
<organism evidence="2 3">
    <name type="scientific">Solirubrobacter pauli</name>
    <dbReference type="NCBI Taxonomy" id="166793"/>
    <lineage>
        <taxon>Bacteria</taxon>
        <taxon>Bacillati</taxon>
        <taxon>Actinomycetota</taxon>
        <taxon>Thermoleophilia</taxon>
        <taxon>Solirubrobacterales</taxon>
        <taxon>Solirubrobacteraceae</taxon>
        <taxon>Solirubrobacter</taxon>
    </lineage>
</organism>
<keyword evidence="1" id="KW-0812">Transmembrane</keyword>
<dbReference type="GO" id="GO:0005886">
    <property type="term" value="C:plasma membrane"/>
    <property type="evidence" value="ECO:0007669"/>
    <property type="project" value="UniProtKB-SubCell"/>
</dbReference>
<protein>
    <submittedName>
        <fullName evidence="2">ABC-2 family transporter</fullName>
    </submittedName>
</protein>
<evidence type="ECO:0000313" key="2">
    <source>
        <dbReference type="EMBL" id="RKQ90435.1"/>
    </source>
</evidence>
<name>A0A660L850_9ACTN</name>
<sequence>MTAVTYPRVIASELTKLHSLRSSRLSLLIALGLVVGLGVLVPWMSVSSWRDGTPTVGYNAVERSLSGIYLAQIAIGVLGAMVITGEYATGSIRSTFAAVPRRLPVLWSKLGVFLVVTLVLGTIASVLAFVAGQAIFSTKDVEASFGDPHVLRAVLGCGLFLAAMGAFGLALGALLRNTAAAITALTMVLFVVPVIVDFTPKGDKVAPYLPSQAGLNVMSTVSSDPLGPWSGFGVLCAYVVATIAVAALLLVRRDA</sequence>